<organism evidence="6 7">
    <name type="scientific">Methanobrevibacter filiformis</name>
    <dbReference type="NCBI Taxonomy" id="55758"/>
    <lineage>
        <taxon>Archaea</taxon>
        <taxon>Methanobacteriati</taxon>
        <taxon>Methanobacteriota</taxon>
        <taxon>Methanomada group</taxon>
        <taxon>Methanobacteria</taxon>
        <taxon>Methanobacteriales</taxon>
        <taxon>Methanobacteriaceae</taxon>
        <taxon>Methanobrevibacter</taxon>
    </lineage>
</organism>
<sequence>MEKLLILGINTRPLVNSALKLKYQTYSCSYFSTLDFKEPYKEKHILNQKPNKTCGHFEENYHPSEILELGIEYMGEVDHIILHSGISPNDFNDNNKVKKYKSKIIGNKNTENVEDKYKFYKKIKNKFPTPLTFKFENYDKNDMLTVVEVVDEVIEILQQHDDKTFMIKPLQGSGGYGVKLLNTESNIPFNERNHDYENKFLELIKTNTPFILQEYIEGKNISSSLLSTKKRSKSIIISDNLNNSNIEHDSYLNDFRYSGNITPSENSYDIKEIESVCEDIISYFKLIGSNGVDMIIDKNGELHIIEINPRFQGTYECVESTLGINLLDAHIQACNGNLIETPSPQRPCIKKIIYSKKRVKFNNKDFTLGDNIKNSYVCDIPHENVIIEKDQPLLTIISSEKTLGRSKLAIDIITKNVEKIY</sequence>
<dbReference type="InterPro" id="IPR011761">
    <property type="entry name" value="ATP-grasp"/>
</dbReference>
<evidence type="ECO:0000313" key="6">
    <source>
        <dbReference type="EMBL" id="KZX14936.1"/>
    </source>
</evidence>
<dbReference type="InterPro" id="IPR003806">
    <property type="entry name" value="ATP-grasp_PylC-type"/>
</dbReference>
<comment type="caution">
    <text evidence="6">The sequence shown here is derived from an EMBL/GenBank/DDBJ whole genome shotgun (WGS) entry which is preliminary data.</text>
</comment>
<dbReference type="AlphaFoldDB" id="A0A166CWH6"/>
<keyword evidence="1" id="KW-0436">Ligase</keyword>
<dbReference type="GO" id="GO:0046872">
    <property type="term" value="F:metal ion binding"/>
    <property type="evidence" value="ECO:0007669"/>
    <property type="project" value="InterPro"/>
</dbReference>
<dbReference type="GO" id="GO:0016874">
    <property type="term" value="F:ligase activity"/>
    <property type="evidence" value="ECO:0007669"/>
    <property type="project" value="UniProtKB-KW"/>
</dbReference>
<evidence type="ECO:0000259" key="5">
    <source>
        <dbReference type="PROSITE" id="PS50975"/>
    </source>
</evidence>
<dbReference type="PANTHER" id="PTHR43055:SF1">
    <property type="entry name" value="FORMATE-DEPENDENT PHOSPHORIBOSYLGLYCINAMIDE FORMYLTRANSFERASE"/>
    <property type="match status" value="1"/>
</dbReference>
<dbReference type="SUPFAM" id="SSF56059">
    <property type="entry name" value="Glutathione synthetase ATP-binding domain-like"/>
    <property type="match status" value="1"/>
</dbReference>
<dbReference type="Pfam" id="PF02655">
    <property type="entry name" value="ATP-grasp_3"/>
    <property type="match status" value="1"/>
</dbReference>
<dbReference type="PATRIC" id="fig|55758.3.peg.848"/>
<evidence type="ECO:0000256" key="3">
    <source>
        <dbReference type="ARBA" id="ARBA00022840"/>
    </source>
</evidence>
<protein>
    <submittedName>
        <fullName evidence="6">Carbamoyl phosphate synthase-like protein</fullName>
    </submittedName>
</protein>
<keyword evidence="3 4" id="KW-0067">ATP-binding</keyword>
<dbReference type="PIRSF" id="PIRSF016817">
    <property type="entry name" value="UCP016817_carboligase"/>
    <property type="match status" value="1"/>
</dbReference>
<dbReference type="STRING" id="55758.MBFIL_07590"/>
<accession>A0A166CWH6</accession>
<evidence type="ECO:0000256" key="1">
    <source>
        <dbReference type="ARBA" id="ARBA00022598"/>
    </source>
</evidence>
<keyword evidence="2 4" id="KW-0547">Nucleotide-binding</keyword>
<feature type="domain" description="ATP-grasp" evidence="5">
    <location>
        <begin position="121"/>
        <end position="335"/>
    </location>
</feature>
<reference evidence="6 7" key="1">
    <citation type="submission" date="2016-04" db="EMBL/GenBank/DDBJ databases">
        <title>Genome sequence of Methanobrevibacter filiformis DSM 11501.</title>
        <authorList>
            <person name="Poehlein A."/>
            <person name="Seedorf H."/>
            <person name="Daniel R."/>
        </authorList>
    </citation>
    <scope>NUCLEOTIDE SEQUENCE [LARGE SCALE GENOMIC DNA]</scope>
    <source>
        <strain evidence="6 7">DSM 11501</strain>
    </source>
</reference>
<name>A0A166CWH6_9EURY</name>
<dbReference type="InterPro" id="IPR016677">
    <property type="entry name" value="UCP016817_carboligase"/>
</dbReference>
<dbReference type="Proteomes" id="UP000077066">
    <property type="component" value="Unassembled WGS sequence"/>
</dbReference>
<evidence type="ECO:0000256" key="2">
    <source>
        <dbReference type="ARBA" id="ARBA00022741"/>
    </source>
</evidence>
<dbReference type="Gene3D" id="3.30.470.20">
    <property type="entry name" value="ATP-grasp fold, B domain"/>
    <property type="match status" value="1"/>
</dbReference>
<evidence type="ECO:0000313" key="7">
    <source>
        <dbReference type="Proteomes" id="UP000077066"/>
    </source>
</evidence>
<evidence type="ECO:0000256" key="4">
    <source>
        <dbReference type="PROSITE-ProRule" id="PRU00409"/>
    </source>
</evidence>
<dbReference type="PANTHER" id="PTHR43055">
    <property type="entry name" value="FORMATE-DEPENDENT PHOSPHORIBOSYLGLYCINAMIDE FORMYLTRANSFERASE"/>
    <property type="match status" value="1"/>
</dbReference>
<dbReference type="RefSeq" id="WP_066971670.1">
    <property type="nucleotide sequence ID" value="NZ_LWMT01000117.1"/>
</dbReference>
<dbReference type="EMBL" id="LWMT01000117">
    <property type="protein sequence ID" value="KZX14936.1"/>
    <property type="molecule type" value="Genomic_DNA"/>
</dbReference>
<dbReference type="GO" id="GO:0005829">
    <property type="term" value="C:cytosol"/>
    <property type="evidence" value="ECO:0007669"/>
    <property type="project" value="TreeGrafter"/>
</dbReference>
<dbReference type="OrthoDB" id="11959at2157"/>
<dbReference type="PROSITE" id="PS50975">
    <property type="entry name" value="ATP_GRASP"/>
    <property type="match status" value="1"/>
</dbReference>
<dbReference type="GO" id="GO:0005524">
    <property type="term" value="F:ATP binding"/>
    <property type="evidence" value="ECO:0007669"/>
    <property type="project" value="UniProtKB-UniRule"/>
</dbReference>
<proteinExistence type="predicted"/>
<keyword evidence="7" id="KW-1185">Reference proteome</keyword>
<gene>
    <name evidence="6" type="ORF">MBFIL_07590</name>
</gene>